<dbReference type="PRINTS" id="PR00304">
    <property type="entry name" value="TCOMPLEXTCP1"/>
</dbReference>
<dbReference type="SUPFAM" id="SSF54849">
    <property type="entry name" value="GroEL-intermediate domain like"/>
    <property type="match status" value="1"/>
</dbReference>
<dbReference type="FunFam" id="1.10.560.10:FF:000053">
    <property type="entry name" value="T-complex protein 1 subunit delta"/>
    <property type="match status" value="1"/>
</dbReference>
<dbReference type="InterPro" id="IPR002194">
    <property type="entry name" value="Chaperonin_TCP-1_CS"/>
</dbReference>
<dbReference type="Gene3D" id="3.50.7.10">
    <property type="entry name" value="GroEL"/>
    <property type="match status" value="1"/>
</dbReference>
<evidence type="ECO:0000256" key="2">
    <source>
        <dbReference type="ARBA" id="ARBA00008020"/>
    </source>
</evidence>
<organism evidence="10 11">
    <name type="scientific">Vitis vinifera</name>
    <name type="common">Grape</name>
    <dbReference type="NCBI Taxonomy" id="29760"/>
    <lineage>
        <taxon>Eukaryota</taxon>
        <taxon>Viridiplantae</taxon>
        <taxon>Streptophyta</taxon>
        <taxon>Embryophyta</taxon>
        <taxon>Tracheophyta</taxon>
        <taxon>Spermatophyta</taxon>
        <taxon>Magnoliopsida</taxon>
        <taxon>eudicotyledons</taxon>
        <taxon>Gunneridae</taxon>
        <taxon>Pentapetalae</taxon>
        <taxon>rosids</taxon>
        <taxon>Vitales</taxon>
        <taxon>Vitaceae</taxon>
        <taxon>Viteae</taxon>
        <taxon>Vitis</taxon>
    </lineage>
</organism>
<dbReference type="GO" id="GO:0051082">
    <property type="term" value="F:unfolded protein binding"/>
    <property type="evidence" value="ECO:0007669"/>
    <property type="project" value="InterPro"/>
</dbReference>
<keyword evidence="5 9" id="KW-0067">ATP-binding</keyword>
<evidence type="ECO:0000256" key="3">
    <source>
        <dbReference type="ARBA" id="ARBA00022490"/>
    </source>
</evidence>
<dbReference type="FunFam" id="3.50.7.10:FF:000003">
    <property type="entry name" value="T-complex protein 1 subunit epsilon"/>
    <property type="match status" value="1"/>
</dbReference>
<dbReference type="PROSITE" id="PS00750">
    <property type="entry name" value="TCP1_1"/>
    <property type="match status" value="1"/>
</dbReference>
<comment type="subcellular location">
    <subcellularLocation>
        <location evidence="1">Cytoplasm</location>
    </subcellularLocation>
</comment>
<evidence type="ECO:0000256" key="5">
    <source>
        <dbReference type="ARBA" id="ARBA00022840"/>
    </source>
</evidence>
<dbReference type="Gene3D" id="3.30.260.10">
    <property type="entry name" value="TCP-1-like chaperonin intermediate domain"/>
    <property type="match status" value="1"/>
</dbReference>
<dbReference type="Pfam" id="PF00118">
    <property type="entry name" value="Cpn60_TCP1"/>
    <property type="match status" value="2"/>
</dbReference>
<dbReference type="GO" id="GO:0140662">
    <property type="term" value="F:ATP-dependent protein folding chaperone"/>
    <property type="evidence" value="ECO:0007669"/>
    <property type="project" value="InterPro"/>
</dbReference>
<dbReference type="GO" id="GO:0005524">
    <property type="term" value="F:ATP binding"/>
    <property type="evidence" value="ECO:0007669"/>
    <property type="project" value="UniProtKB-KW"/>
</dbReference>
<proteinExistence type="inferred from homology"/>
<sequence>MALAFDEFGRPFIILRGQEQKSRLRGLDAQKANISAGKAVARILRTSLGPKGMDKILQSPDGDVTITMIFTHLLFVLLANDGATILEQMDVDNQIAKLMVELSRSQDYEIGDGTTGVVVLAGALLEQAEGLLERGIHPIRVAEGYEMACRIAVEHLEHIAQKFEFGVTNIEPLVQTCMTTLSSKMRHQEIGNEGSAKNHDLQEMNSESTYDPMILPSFYMYSTGYHVPLSHLEWPKVRVFSHLTIQNRKASFDGEVNIPFHLNKSSAPHLEGTSLVNRCKHSLAEIAVKAVMAVADLERRDVNLDLIKVEGKVGGKLEDTELIHGIVVDKDMSHPQMPKHIEDAKIAILTCPFEPPKPKTKHKVDIDTVEKFQTLRLQEQKYFDDMVQKCKDVGATLVICQWGFDDEANHLLMHRNLPAVRWVGGVELELIAIATGGRIVPRFQELTPEKLGKLKELEARGFSLALFICDCNGGAQLPFKEGSGWSFYQVGSLPSTYLGLPLSASFKLVATWDGVEERNEREAFKIKLLEGCMRKKVGGVVGGCNSWEVRKVYGVGLGKVIRKGLRPFEWEDLFLADSKEAWVEDVWIFLIEGGRGMLLKTFQRLGGGLCGEIFGVFL</sequence>
<dbReference type="PROSITE" id="PS00995">
    <property type="entry name" value="TCP1_3"/>
    <property type="match status" value="1"/>
</dbReference>
<comment type="caution">
    <text evidence="10">The sequence shown here is derived from an EMBL/GenBank/DDBJ whole genome shotgun (WGS) entry which is preliminary data.</text>
</comment>
<reference evidence="10 11" key="1">
    <citation type="journal article" date="2018" name="PLoS Genet.">
        <title>Population sequencing reveals clonal diversity and ancestral inbreeding in the grapevine cultivar Chardonnay.</title>
        <authorList>
            <person name="Roach M.J."/>
            <person name="Johnson D.L."/>
            <person name="Bohlmann J."/>
            <person name="van Vuuren H.J."/>
            <person name="Jones S.J."/>
            <person name="Pretorius I.S."/>
            <person name="Schmidt S.A."/>
            <person name="Borneman A.R."/>
        </authorList>
    </citation>
    <scope>NUCLEOTIDE SEQUENCE [LARGE SCALE GENOMIC DNA]</scope>
    <source>
        <strain evidence="11">cv. Chardonnay</strain>
        <tissue evidence="10">Leaf</tissue>
    </source>
</reference>
<gene>
    <name evidence="10" type="primary">CCT5_4</name>
    <name evidence="10" type="ORF">CK203_032158</name>
</gene>
<evidence type="ECO:0000256" key="7">
    <source>
        <dbReference type="ARBA" id="ARBA00024086"/>
    </source>
</evidence>
<keyword evidence="3" id="KW-0963">Cytoplasm</keyword>
<accession>A0A438IPD7</accession>
<evidence type="ECO:0000313" key="11">
    <source>
        <dbReference type="Proteomes" id="UP000288805"/>
    </source>
</evidence>
<dbReference type="SUPFAM" id="SSF52029">
    <property type="entry name" value="GroEL apical domain-like"/>
    <property type="match status" value="1"/>
</dbReference>
<evidence type="ECO:0000256" key="6">
    <source>
        <dbReference type="ARBA" id="ARBA00023186"/>
    </source>
</evidence>
<dbReference type="Gene3D" id="1.10.560.10">
    <property type="entry name" value="GroEL-like equatorial domain"/>
    <property type="match status" value="1"/>
</dbReference>
<dbReference type="GO" id="GO:0005832">
    <property type="term" value="C:chaperonin-containing T-complex"/>
    <property type="evidence" value="ECO:0007669"/>
    <property type="project" value="UniProtKB-ARBA"/>
</dbReference>
<evidence type="ECO:0000256" key="8">
    <source>
        <dbReference type="ARBA" id="ARBA00033325"/>
    </source>
</evidence>
<dbReference type="SUPFAM" id="SSF48592">
    <property type="entry name" value="GroEL equatorial domain-like"/>
    <property type="match status" value="1"/>
</dbReference>
<dbReference type="EMBL" id="QGNW01000092">
    <property type="protein sequence ID" value="RVW98574.1"/>
    <property type="molecule type" value="Genomic_DNA"/>
</dbReference>
<dbReference type="InterPro" id="IPR027410">
    <property type="entry name" value="TCP-1-like_intermed_sf"/>
</dbReference>
<dbReference type="InterPro" id="IPR027413">
    <property type="entry name" value="GROEL-like_equatorial_sf"/>
</dbReference>
<comment type="similarity">
    <text evidence="2 9">Belongs to the TCP-1 chaperonin family.</text>
</comment>
<dbReference type="PANTHER" id="PTHR11353">
    <property type="entry name" value="CHAPERONIN"/>
    <property type="match status" value="1"/>
</dbReference>
<dbReference type="InterPro" id="IPR002423">
    <property type="entry name" value="Cpn60/GroEL/TCP-1"/>
</dbReference>
<evidence type="ECO:0000256" key="9">
    <source>
        <dbReference type="RuleBase" id="RU004187"/>
    </source>
</evidence>
<evidence type="ECO:0000313" key="10">
    <source>
        <dbReference type="EMBL" id="RVW98574.1"/>
    </source>
</evidence>
<dbReference type="AlphaFoldDB" id="A0A438IPD7"/>
<dbReference type="InterPro" id="IPR017998">
    <property type="entry name" value="Chaperone_TCP-1"/>
</dbReference>
<protein>
    <recommendedName>
        <fullName evidence="7">T-complex protein 1 subunit epsilon</fullName>
    </recommendedName>
    <alternativeName>
        <fullName evidence="8">CCT-epsilon</fullName>
    </alternativeName>
</protein>
<keyword evidence="4 9" id="KW-0547">Nucleotide-binding</keyword>
<dbReference type="InterPro" id="IPR027409">
    <property type="entry name" value="GroEL-like_apical_dom_sf"/>
</dbReference>
<evidence type="ECO:0000256" key="1">
    <source>
        <dbReference type="ARBA" id="ARBA00004496"/>
    </source>
</evidence>
<dbReference type="GO" id="GO:0016887">
    <property type="term" value="F:ATP hydrolysis activity"/>
    <property type="evidence" value="ECO:0007669"/>
    <property type="project" value="InterPro"/>
</dbReference>
<evidence type="ECO:0000256" key="4">
    <source>
        <dbReference type="ARBA" id="ARBA00022741"/>
    </source>
</evidence>
<name>A0A438IPD7_VITVI</name>
<keyword evidence="6 9" id="KW-0143">Chaperone</keyword>
<dbReference type="Proteomes" id="UP000288805">
    <property type="component" value="Unassembled WGS sequence"/>
</dbReference>